<dbReference type="AlphaFoldDB" id="A0A917VYD0"/>
<dbReference type="InterPro" id="IPR025506">
    <property type="entry name" value="Abi_alpha"/>
</dbReference>
<name>A0A917VYD0_9NOCA</name>
<gene>
    <name evidence="2" type="ORF">GCM10011588_69880</name>
</gene>
<keyword evidence="3" id="KW-1185">Reference proteome</keyword>
<organism evidence="2 3">
    <name type="scientific">Nocardia jinanensis</name>
    <dbReference type="NCBI Taxonomy" id="382504"/>
    <lineage>
        <taxon>Bacteria</taxon>
        <taxon>Bacillati</taxon>
        <taxon>Actinomycetota</taxon>
        <taxon>Actinomycetes</taxon>
        <taxon>Mycobacteriales</taxon>
        <taxon>Nocardiaceae</taxon>
        <taxon>Nocardia</taxon>
    </lineage>
</organism>
<evidence type="ECO:0000256" key="1">
    <source>
        <dbReference type="SAM" id="MobiDB-lite"/>
    </source>
</evidence>
<protein>
    <recommendedName>
        <fullName evidence="4">DUF4393 domain-containing protein</fullName>
    </recommendedName>
</protein>
<proteinExistence type="predicted"/>
<comment type="caution">
    <text evidence="2">The sequence shown here is derived from an EMBL/GenBank/DDBJ whole genome shotgun (WGS) entry which is preliminary data.</text>
</comment>
<evidence type="ECO:0000313" key="2">
    <source>
        <dbReference type="EMBL" id="GGL45204.1"/>
    </source>
</evidence>
<feature type="compositionally biased region" description="Basic and acidic residues" evidence="1">
    <location>
        <begin position="50"/>
        <end position="66"/>
    </location>
</feature>
<accession>A0A917VYD0</accession>
<reference evidence="2" key="2">
    <citation type="submission" date="2020-09" db="EMBL/GenBank/DDBJ databases">
        <authorList>
            <person name="Sun Q."/>
            <person name="Zhou Y."/>
        </authorList>
    </citation>
    <scope>NUCLEOTIDE SEQUENCE</scope>
    <source>
        <strain evidence="2">CGMCC 4.3508</strain>
    </source>
</reference>
<feature type="region of interest" description="Disordered" evidence="1">
    <location>
        <begin position="1"/>
        <end position="67"/>
    </location>
</feature>
<dbReference type="Proteomes" id="UP000638263">
    <property type="component" value="Unassembled WGS sequence"/>
</dbReference>
<dbReference type="EMBL" id="BMMH01000038">
    <property type="protein sequence ID" value="GGL45204.1"/>
    <property type="molecule type" value="Genomic_DNA"/>
</dbReference>
<dbReference type="Pfam" id="PF14337">
    <property type="entry name" value="Abi_alpha"/>
    <property type="match status" value="1"/>
</dbReference>
<reference evidence="2" key="1">
    <citation type="journal article" date="2014" name="Int. J. Syst. Evol. Microbiol.">
        <title>Complete genome sequence of Corynebacterium casei LMG S-19264T (=DSM 44701T), isolated from a smear-ripened cheese.</title>
        <authorList>
            <consortium name="US DOE Joint Genome Institute (JGI-PGF)"/>
            <person name="Walter F."/>
            <person name="Albersmeier A."/>
            <person name="Kalinowski J."/>
            <person name="Ruckert C."/>
        </authorList>
    </citation>
    <scope>NUCLEOTIDE SEQUENCE</scope>
    <source>
        <strain evidence="2">CGMCC 4.3508</strain>
    </source>
</reference>
<evidence type="ECO:0008006" key="4">
    <source>
        <dbReference type="Google" id="ProtNLM"/>
    </source>
</evidence>
<dbReference type="Gene3D" id="3.30.110.190">
    <property type="match status" value="1"/>
</dbReference>
<evidence type="ECO:0000313" key="3">
    <source>
        <dbReference type="Proteomes" id="UP000638263"/>
    </source>
</evidence>
<sequence>MADDRTGPAIPRTGSRAVQRSASPGAGRASIPGPTRGSSTNGVRASTAGVERRPPSSVERSSDVEQRQISNEARLIRGVFRAAGLAAGSVVRGGQWAVETSYEVTREITQAALEGESSAEIAERTGNALRSIARSALGVTEGSVREIVSYVPTGQTPAPQTVAVGSYLRSASVAELRKRGDALLARSADVYFTEEVHPAYDRILDELAPDEARILRYMALNGPQPTVDVRTNRPLGIGSELIAGGLTSVPEQAGVRYMDRARSYLINLSRLGLTDNSDDPVVLSRYMVLEVQPIVEAALKKAGRAPKIVRKSLRLTEFGEDFCRTCFTIGNGERP</sequence>
<dbReference type="RefSeq" id="WP_229719210.1">
    <property type="nucleotide sequence ID" value="NZ_BMMH01000038.1"/>
</dbReference>